<reference evidence="2" key="2">
    <citation type="journal article" date="2023" name="Microbiol Resour">
        <title>Decontamination and Annotation of the Draft Genome Sequence of the Oomycete Lagenidium giganteum ARSEF 373.</title>
        <authorList>
            <person name="Morgan W.R."/>
            <person name="Tartar A."/>
        </authorList>
    </citation>
    <scope>NUCLEOTIDE SEQUENCE</scope>
    <source>
        <strain evidence="2">ARSEF 373</strain>
    </source>
</reference>
<evidence type="ECO:0000313" key="2">
    <source>
        <dbReference type="EMBL" id="DBA03428.1"/>
    </source>
</evidence>
<accession>A0AAV2Z908</accession>
<evidence type="ECO:0000313" key="3">
    <source>
        <dbReference type="Proteomes" id="UP001146120"/>
    </source>
</evidence>
<feature type="region of interest" description="Disordered" evidence="1">
    <location>
        <begin position="1"/>
        <end position="42"/>
    </location>
</feature>
<dbReference type="Proteomes" id="UP001146120">
    <property type="component" value="Unassembled WGS sequence"/>
</dbReference>
<feature type="region of interest" description="Disordered" evidence="1">
    <location>
        <begin position="232"/>
        <end position="288"/>
    </location>
</feature>
<comment type="caution">
    <text evidence="2">The sequence shown here is derived from an EMBL/GenBank/DDBJ whole genome shotgun (WGS) entry which is preliminary data.</text>
</comment>
<reference evidence="2" key="1">
    <citation type="submission" date="2022-11" db="EMBL/GenBank/DDBJ databases">
        <authorList>
            <person name="Morgan W.R."/>
            <person name="Tartar A."/>
        </authorList>
    </citation>
    <scope>NUCLEOTIDE SEQUENCE</scope>
    <source>
        <strain evidence="2">ARSEF 373</strain>
    </source>
</reference>
<sequence length="319" mass="36411">MGGAANEERGSTQSDVGTEKSRPTLARFSRARGGLDEPTDSEQAVVPQPIYTFVNAPKVTDDSHAALARWLDARVEYEEIMRSRCRWGVDGQRSQLCEARWDVDKKDLSDAFLWNWITTTVGSFKNRKLPDIKKQFKKELVMPIDKDDVESRVTEYFLRCNVVIRTNGLVELFNGVLGAEKKCKVLVNNLPSERHKRVKNEVDFLVPAAKTKVSVLYKVICDKALELDAEDRAVRNTKRRPMPNQNHWPPPTRTNGRPQPNEQRRREQSATVVASRTPRKVQHSRTTSGCLGRLVAGTVVTTTKWINVQRQRLHKRKKP</sequence>
<organism evidence="2 3">
    <name type="scientific">Lagenidium giganteum</name>
    <dbReference type="NCBI Taxonomy" id="4803"/>
    <lineage>
        <taxon>Eukaryota</taxon>
        <taxon>Sar</taxon>
        <taxon>Stramenopiles</taxon>
        <taxon>Oomycota</taxon>
        <taxon>Peronosporomycetes</taxon>
        <taxon>Pythiales</taxon>
        <taxon>Pythiaceae</taxon>
    </lineage>
</organism>
<protein>
    <submittedName>
        <fullName evidence="2">Uncharacterized protein</fullName>
    </submittedName>
</protein>
<name>A0AAV2Z908_9STRA</name>
<evidence type="ECO:0000256" key="1">
    <source>
        <dbReference type="SAM" id="MobiDB-lite"/>
    </source>
</evidence>
<keyword evidence="3" id="KW-1185">Reference proteome</keyword>
<proteinExistence type="predicted"/>
<dbReference type="AlphaFoldDB" id="A0AAV2Z908"/>
<feature type="compositionally biased region" description="Basic and acidic residues" evidence="1">
    <location>
        <begin position="1"/>
        <end position="10"/>
    </location>
</feature>
<dbReference type="EMBL" id="DAKRPA010000019">
    <property type="protein sequence ID" value="DBA03428.1"/>
    <property type="molecule type" value="Genomic_DNA"/>
</dbReference>
<gene>
    <name evidence="2" type="ORF">N0F65_002836</name>
</gene>